<reference evidence="1" key="1">
    <citation type="submission" date="2018-02" db="EMBL/GenBank/DDBJ databases">
        <title>Rhizophora mucronata_Transcriptome.</title>
        <authorList>
            <person name="Meera S.P."/>
            <person name="Sreeshan A."/>
            <person name="Augustine A."/>
        </authorList>
    </citation>
    <scope>NUCLEOTIDE SEQUENCE</scope>
    <source>
        <tissue evidence="1">Leaf</tissue>
    </source>
</reference>
<evidence type="ECO:0000313" key="1">
    <source>
        <dbReference type="EMBL" id="MBX64716.1"/>
    </source>
</evidence>
<accession>A0A2P2QCJ0</accession>
<proteinExistence type="predicted"/>
<name>A0A2P2QCJ0_RHIMU</name>
<dbReference type="AlphaFoldDB" id="A0A2P2QCJ0"/>
<organism evidence="1">
    <name type="scientific">Rhizophora mucronata</name>
    <name type="common">Asiatic mangrove</name>
    <dbReference type="NCBI Taxonomy" id="61149"/>
    <lineage>
        <taxon>Eukaryota</taxon>
        <taxon>Viridiplantae</taxon>
        <taxon>Streptophyta</taxon>
        <taxon>Embryophyta</taxon>
        <taxon>Tracheophyta</taxon>
        <taxon>Spermatophyta</taxon>
        <taxon>Magnoliopsida</taxon>
        <taxon>eudicotyledons</taxon>
        <taxon>Gunneridae</taxon>
        <taxon>Pentapetalae</taxon>
        <taxon>rosids</taxon>
        <taxon>fabids</taxon>
        <taxon>Malpighiales</taxon>
        <taxon>Rhizophoraceae</taxon>
        <taxon>Rhizophora</taxon>
    </lineage>
</organism>
<dbReference type="EMBL" id="GGEC01084232">
    <property type="protein sequence ID" value="MBX64716.1"/>
    <property type="molecule type" value="Transcribed_RNA"/>
</dbReference>
<protein>
    <submittedName>
        <fullName evidence="1">Uncharacterized protein</fullName>
    </submittedName>
</protein>
<sequence>MVNSDILQMADLMMRSVLIVSLQSTQLNHEELLHAAWGLRGGAISVQKR</sequence>